<accession>A0ACC0VUR1</accession>
<dbReference type="Proteomes" id="UP001163321">
    <property type="component" value="Chromosome 7"/>
</dbReference>
<evidence type="ECO:0000313" key="2">
    <source>
        <dbReference type="Proteomes" id="UP001163321"/>
    </source>
</evidence>
<organism evidence="1 2">
    <name type="scientific">Peronosclerospora sorghi</name>
    <dbReference type="NCBI Taxonomy" id="230839"/>
    <lineage>
        <taxon>Eukaryota</taxon>
        <taxon>Sar</taxon>
        <taxon>Stramenopiles</taxon>
        <taxon>Oomycota</taxon>
        <taxon>Peronosporomycetes</taxon>
        <taxon>Peronosporales</taxon>
        <taxon>Peronosporaceae</taxon>
        <taxon>Peronosclerospora</taxon>
    </lineage>
</organism>
<name>A0ACC0VUR1_9STRA</name>
<evidence type="ECO:0000313" key="1">
    <source>
        <dbReference type="EMBL" id="KAI9909201.1"/>
    </source>
</evidence>
<gene>
    <name evidence="1" type="ORF">PsorP6_014613</name>
</gene>
<keyword evidence="2" id="KW-1185">Reference proteome</keyword>
<proteinExistence type="predicted"/>
<sequence length="220" mass="24770">MANKCDVPSYENQGAPHLVEVQSDANPLMLALNVLDKRSSIRRLSGIRTRNIGARFSPRVFVIVEQEITLRKSTASKETMEVIICALTGTSPALPRPRAANGAPLTITHEIRQLRSRVAEMEVEVRDLNCKWAAQLLNQRTLAIAQRYEKEKHGVHQTEMAHGELQHMLLEQQLLFASLQAAVLRAPLYSNGQDMFEALHFNTHLGHDGDEREKQLLAHK</sequence>
<dbReference type="EMBL" id="CM047586">
    <property type="protein sequence ID" value="KAI9909201.1"/>
    <property type="molecule type" value="Genomic_DNA"/>
</dbReference>
<comment type="caution">
    <text evidence="1">The sequence shown here is derived from an EMBL/GenBank/DDBJ whole genome shotgun (WGS) entry which is preliminary data.</text>
</comment>
<protein>
    <submittedName>
        <fullName evidence="1">Uncharacterized protein</fullName>
    </submittedName>
</protein>
<reference evidence="1 2" key="1">
    <citation type="journal article" date="2022" name="bioRxiv">
        <title>The genome of the oomycete Peronosclerospora sorghi, a cosmopolitan pathogen of maize and sorghum, is inflated with dispersed pseudogenes.</title>
        <authorList>
            <person name="Fletcher K."/>
            <person name="Martin F."/>
            <person name="Isakeit T."/>
            <person name="Cavanaugh K."/>
            <person name="Magill C."/>
            <person name="Michelmore R."/>
        </authorList>
    </citation>
    <scope>NUCLEOTIDE SEQUENCE [LARGE SCALE GENOMIC DNA]</scope>
    <source>
        <strain evidence="1">P6</strain>
    </source>
</reference>